<sequence length="106" mass="11283">MRAGGGDAGQRLLGRARLAHDLDVVLGRQQRGDAAPDHLVVVHEKNPDNFLFIGRWTCHDTNPLVSNCPLFDANRAANAPKAPRSPMVGTKVPNADGGPGRGMLIP</sequence>
<keyword evidence="3" id="KW-1185">Reference proteome</keyword>
<dbReference type="AlphaFoldDB" id="A0A9W6PUT0"/>
<comment type="caution">
    <text evidence="2">The sequence shown here is derived from an EMBL/GenBank/DDBJ whole genome shotgun (WGS) entry which is preliminary data.</text>
</comment>
<evidence type="ECO:0000256" key="1">
    <source>
        <dbReference type="SAM" id="MobiDB-lite"/>
    </source>
</evidence>
<protein>
    <submittedName>
        <fullName evidence="2">Uncharacterized protein</fullName>
    </submittedName>
</protein>
<feature type="region of interest" description="Disordered" evidence="1">
    <location>
        <begin position="79"/>
        <end position="106"/>
    </location>
</feature>
<dbReference type="EMBL" id="BSRZ01000007">
    <property type="protein sequence ID" value="GLW64889.1"/>
    <property type="molecule type" value="Genomic_DNA"/>
</dbReference>
<reference evidence="2" key="1">
    <citation type="submission" date="2023-02" db="EMBL/GenBank/DDBJ databases">
        <title>Actinomadura rubrobrunea NBRC 14622.</title>
        <authorList>
            <person name="Ichikawa N."/>
            <person name="Sato H."/>
            <person name="Tonouchi N."/>
        </authorList>
    </citation>
    <scope>NUCLEOTIDE SEQUENCE</scope>
    <source>
        <strain evidence="2">NBRC 14622</strain>
    </source>
</reference>
<organism evidence="2 3">
    <name type="scientific">Actinomadura rubrobrunea</name>
    <dbReference type="NCBI Taxonomy" id="115335"/>
    <lineage>
        <taxon>Bacteria</taxon>
        <taxon>Bacillati</taxon>
        <taxon>Actinomycetota</taxon>
        <taxon>Actinomycetes</taxon>
        <taxon>Streptosporangiales</taxon>
        <taxon>Thermomonosporaceae</taxon>
        <taxon>Actinomadura</taxon>
    </lineage>
</organism>
<proteinExistence type="predicted"/>
<name>A0A9W6PUT0_9ACTN</name>
<evidence type="ECO:0000313" key="3">
    <source>
        <dbReference type="Proteomes" id="UP001165124"/>
    </source>
</evidence>
<dbReference type="Proteomes" id="UP001165124">
    <property type="component" value="Unassembled WGS sequence"/>
</dbReference>
<gene>
    <name evidence="2" type="ORF">Arub01_31330</name>
</gene>
<evidence type="ECO:0000313" key="2">
    <source>
        <dbReference type="EMBL" id="GLW64889.1"/>
    </source>
</evidence>
<feature type="compositionally biased region" description="Gly residues" evidence="1">
    <location>
        <begin position="97"/>
        <end position="106"/>
    </location>
</feature>
<accession>A0A9W6PUT0</accession>